<dbReference type="EMBL" id="BMAO01026329">
    <property type="protein sequence ID" value="GFR08639.1"/>
    <property type="molecule type" value="Genomic_DNA"/>
</dbReference>
<dbReference type="OrthoDB" id="6332063at2759"/>
<sequence length="158" mass="17546">MDKASKKFKKDKVTYKCRFFCRPGHIRLLSSVLWALATMMFQRGVRPCSSSALRRRSVVLLLLCVVMVTGEMLKNDPNCLKLGGLCLDQESCPVNARVSDQGLCQLDDKPGVCCFTTPENADCQQRGGRCGTDTECSNVQNFGQLDCSEGTRCCLLIY</sequence>
<keyword evidence="2" id="KW-1185">Reference proteome</keyword>
<evidence type="ECO:0000313" key="1">
    <source>
        <dbReference type="EMBL" id="GFR08639.1"/>
    </source>
</evidence>
<organism evidence="1 2">
    <name type="scientific">Trichonephila clavata</name>
    <name type="common">Joro spider</name>
    <name type="synonym">Nephila clavata</name>
    <dbReference type="NCBI Taxonomy" id="2740835"/>
    <lineage>
        <taxon>Eukaryota</taxon>
        <taxon>Metazoa</taxon>
        <taxon>Ecdysozoa</taxon>
        <taxon>Arthropoda</taxon>
        <taxon>Chelicerata</taxon>
        <taxon>Arachnida</taxon>
        <taxon>Araneae</taxon>
        <taxon>Araneomorphae</taxon>
        <taxon>Entelegynae</taxon>
        <taxon>Araneoidea</taxon>
        <taxon>Nephilidae</taxon>
        <taxon>Trichonephila</taxon>
    </lineage>
</organism>
<dbReference type="AlphaFoldDB" id="A0A8X6GS00"/>
<evidence type="ECO:0000313" key="2">
    <source>
        <dbReference type="Proteomes" id="UP000887116"/>
    </source>
</evidence>
<proteinExistence type="predicted"/>
<dbReference type="Proteomes" id="UP000887116">
    <property type="component" value="Unassembled WGS sequence"/>
</dbReference>
<name>A0A8X6GS00_TRICU</name>
<gene>
    <name evidence="1" type="primary">AVEN_263738_1</name>
    <name evidence="1" type="ORF">TNCT_733291</name>
</gene>
<accession>A0A8X6GS00</accession>
<reference evidence="1" key="1">
    <citation type="submission" date="2020-07" db="EMBL/GenBank/DDBJ databases">
        <title>Multicomponent nature underlies the extraordinary mechanical properties of spider dragline silk.</title>
        <authorList>
            <person name="Kono N."/>
            <person name="Nakamura H."/>
            <person name="Mori M."/>
            <person name="Yoshida Y."/>
            <person name="Ohtoshi R."/>
            <person name="Malay A.D."/>
            <person name="Moran D.A.P."/>
            <person name="Tomita M."/>
            <person name="Numata K."/>
            <person name="Arakawa K."/>
        </authorList>
    </citation>
    <scope>NUCLEOTIDE SEQUENCE</scope>
</reference>
<comment type="caution">
    <text evidence="1">The sequence shown here is derived from an EMBL/GenBank/DDBJ whole genome shotgun (WGS) entry which is preliminary data.</text>
</comment>
<protein>
    <submittedName>
        <fullName evidence="1">Uncharacterized protein</fullName>
    </submittedName>
</protein>